<name>A0A9E7J9D4_9LILI</name>
<evidence type="ECO:0000313" key="1">
    <source>
        <dbReference type="EMBL" id="URD72839.1"/>
    </source>
</evidence>
<dbReference type="EMBL" id="CP097502">
    <property type="protein sequence ID" value="URD72839.1"/>
    <property type="molecule type" value="Genomic_DNA"/>
</dbReference>
<dbReference type="Proteomes" id="UP001055439">
    <property type="component" value="Chromosome 1"/>
</dbReference>
<reference evidence="1" key="1">
    <citation type="submission" date="2022-05" db="EMBL/GenBank/DDBJ databases">
        <title>The Musa troglodytarum L. genome provides insights into the mechanism of non-climacteric behaviour and enrichment of carotenoids.</title>
        <authorList>
            <person name="Wang J."/>
        </authorList>
    </citation>
    <scope>NUCLEOTIDE SEQUENCE</scope>
    <source>
        <tissue evidence="1">Leaf</tissue>
    </source>
</reference>
<protein>
    <submittedName>
        <fullName evidence="1">Uncharacterized protein</fullName>
    </submittedName>
</protein>
<proteinExistence type="predicted"/>
<evidence type="ECO:0000313" key="2">
    <source>
        <dbReference type="Proteomes" id="UP001055439"/>
    </source>
</evidence>
<accession>A0A9E7J9D4</accession>
<sequence>MTAMEERHVTMYIDRDRWLWNGSIREIGDEHVEERKSTKLDKVGWRRKTCMNQPFPDCSRTSCNTCARDQQDKIRRKKKETMAFLPRTRTLSLSNSFSFSLWVDRFQQSCFSSPSFH</sequence>
<dbReference type="AlphaFoldDB" id="A0A9E7J9D4"/>
<organism evidence="1 2">
    <name type="scientific">Musa troglodytarum</name>
    <name type="common">fe'i banana</name>
    <dbReference type="NCBI Taxonomy" id="320322"/>
    <lineage>
        <taxon>Eukaryota</taxon>
        <taxon>Viridiplantae</taxon>
        <taxon>Streptophyta</taxon>
        <taxon>Embryophyta</taxon>
        <taxon>Tracheophyta</taxon>
        <taxon>Spermatophyta</taxon>
        <taxon>Magnoliopsida</taxon>
        <taxon>Liliopsida</taxon>
        <taxon>Zingiberales</taxon>
        <taxon>Musaceae</taxon>
        <taxon>Musa</taxon>
    </lineage>
</organism>
<gene>
    <name evidence="1" type="ORF">MUK42_36300</name>
</gene>
<keyword evidence="2" id="KW-1185">Reference proteome</keyword>